<name>A0ABR1RWP5_9PEZI</name>
<dbReference type="Gene3D" id="3.90.79.10">
    <property type="entry name" value="Nucleoside Triphosphate Pyrophosphohydrolase"/>
    <property type="match status" value="1"/>
</dbReference>
<dbReference type="Pfam" id="PF00293">
    <property type="entry name" value="NUDIX"/>
    <property type="match status" value="1"/>
</dbReference>
<dbReference type="InterPro" id="IPR015797">
    <property type="entry name" value="NUDIX_hydrolase-like_dom_sf"/>
</dbReference>
<evidence type="ECO:0000256" key="1">
    <source>
        <dbReference type="ARBA" id="ARBA00007251"/>
    </source>
</evidence>
<protein>
    <recommendedName>
        <fullName evidence="3">Nudix hydrolase domain-containing protein</fullName>
    </recommendedName>
</protein>
<evidence type="ECO:0000313" key="5">
    <source>
        <dbReference type="Proteomes" id="UP001396898"/>
    </source>
</evidence>
<dbReference type="CDD" id="cd18872">
    <property type="entry name" value="NUDIX_eIF-2B"/>
    <property type="match status" value="1"/>
</dbReference>
<keyword evidence="5" id="KW-1185">Reference proteome</keyword>
<gene>
    <name evidence="4" type="ORF">PG991_008124</name>
</gene>
<evidence type="ECO:0000259" key="3">
    <source>
        <dbReference type="PROSITE" id="PS51462"/>
    </source>
</evidence>
<dbReference type="SUPFAM" id="SSF100950">
    <property type="entry name" value="NagB/RpiA/CoA transferase-like"/>
    <property type="match status" value="1"/>
</dbReference>
<dbReference type="InterPro" id="IPR042529">
    <property type="entry name" value="IF_2B-like_C"/>
</dbReference>
<feature type="domain" description="Nudix hydrolase" evidence="3">
    <location>
        <begin position="22"/>
        <end position="171"/>
    </location>
</feature>
<dbReference type="InterPro" id="IPR000649">
    <property type="entry name" value="IF-2B-related"/>
</dbReference>
<dbReference type="PANTHER" id="PTHR43475:SF3">
    <property type="entry name" value="TRANSLATION INITIATION FACTOR EIF-2B SUBUNIT FAMILY PROTEIN (AFU_ORTHOLOGUE AFUA_2G14290)"/>
    <property type="match status" value="1"/>
</dbReference>
<dbReference type="PANTHER" id="PTHR43475">
    <property type="entry name" value="METHYLTHIORIBOSE-1-PHOSPHATE ISOMERASE"/>
    <property type="match status" value="1"/>
</dbReference>
<dbReference type="PROSITE" id="PS51462">
    <property type="entry name" value="NUDIX"/>
    <property type="match status" value="1"/>
</dbReference>
<dbReference type="Gene3D" id="3.40.50.10470">
    <property type="entry name" value="Translation initiation factor eif-2b, domain 2"/>
    <property type="match status" value="1"/>
</dbReference>
<dbReference type="Proteomes" id="UP001396898">
    <property type="component" value="Unassembled WGS sequence"/>
</dbReference>
<dbReference type="InterPro" id="IPR037171">
    <property type="entry name" value="NagB/RpiA_transferase-like"/>
</dbReference>
<proteinExistence type="inferred from homology"/>
<dbReference type="InterPro" id="IPR000086">
    <property type="entry name" value="NUDIX_hydrolase_dom"/>
</dbReference>
<sequence length="551" mass="58886">MASGSPHTTADAGADAGPTPLMRREVAVSFLFKHAPGNDARAQVALFRRSGDVRTYRHKLAPISGSLEEQDANDALATALREIKEETALDPPSDLELLYKGKPYSFADDSIGREWIIHPFAFRLKSTAEGGKGEAGIVIDWEHEGWEWHDPLSVADSDAFGGVPRLRDSLRRVWPETDLCAEAGGALAAGLRDLQTDHESGARQLAAKAVSVLRDVVAQLGCSVIMDGGDAWWAKVRMAAWHLWRNGRESMGAAIVGAMVSALDRMEQAVLRGDGSPEERLSRTLDAIDGLLAHQESAVVKISSSFVDFVKDRVLSEGRSEARLKVLTLSSSSTIASCLARATAALDGTVIDLRILESRPLCEGVALASWLLSSEAAEQGKDEKRMDITLYSDASAALASEGVDLVLLGADRISAAGDVSNKTGSLPAVLSAKHVSPGARVVVLSEVDKVAGPGDAGEHVVEENDATELTRGWRGIGVKGVDDVVEAAASSSGDSGHANALKIKVKNVYFEWVPARFVDAYVTEKGVWSAAEIQKRSDWIGAEIDRFFGDL</sequence>
<comment type="similarity">
    <text evidence="1 2">Belongs to the eIF-2B alpha/beta/delta subunits family.</text>
</comment>
<dbReference type="EMBL" id="JAQQWI010000010">
    <property type="protein sequence ID" value="KAK8018934.1"/>
    <property type="molecule type" value="Genomic_DNA"/>
</dbReference>
<evidence type="ECO:0000313" key="4">
    <source>
        <dbReference type="EMBL" id="KAK8018934.1"/>
    </source>
</evidence>
<reference evidence="4 5" key="1">
    <citation type="submission" date="2023-01" db="EMBL/GenBank/DDBJ databases">
        <title>Analysis of 21 Apiospora genomes using comparative genomics revels a genus with tremendous synthesis potential of carbohydrate active enzymes and secondary metabolites.</title>
        <authorList>
            <person name="Sorensen T."/>
        </authorList>
    </citation>
    <scope>NUCLEOTIDE SEQUENCE [LARGE SCALE GENOMIC DNA]</scope>
    <source>
        <strain evidence="4 5">CBS 20057</strain>
    </source>
</reference>
<dbReference type="Pfam" id="PF01008">
    <property type="entry name" value="IF-2B"/>
    <property type="match status" value="1"/>
</dbReference>
<dbReference type="SUPFAM" id="SSF55811">
    <property type="entry name" value="Nudix"/>
    <property type="match status" value="1"/>
</dbReference>
<evidence type="ECO:0000256" key="2">
    <source>
        <dbReference type="RuleBase" id="RU003814"/>
    </source>
</evidence>
<organism evidence="4 5">
    <name type="scientific">Apiospora marii</name>
    <dbReference type="NCBI Taxonomy" id="335849"/>
    <lineage>
        <taxon>Eukaryota</taxon>
        <taxon>Fungi</taxon>
        <taxon>Dikarya</taxon>
        <taxon>Ascomycota</taxon>
        <taxon>Pezizomycotina</taxon>
        <taxon>Sordariomycetes</taxon>
        <taxon>Xylariomycetidae</taxon>
        <taxon>Amphisphaeriales</taxon>
        <taxon>Apiosporaceae</taxon>
        <taxon>Apiospora</taxon>
    </lineage>
</organism>
<accession>A0ABR1RWP5</accession>
<comment type="caution">
    <text evidence="4">The sequence shown here is derived from an EMBL/GenBank/DDBJ whole genome shotgun (WGS) entry which is preliminary data.</text>
</comment>